<evidence type="ECO:0000313" key="1">
    <source>
        <dbReference type="EMBL" id="CDW95645.1"/>
    </source>
</evidence>
<name>A0A0F7S284_9BASI</name>
<keyword evidence="2" id="KW-1185">Reference proteome</keyword>
<accession>A0A0F7S284</accession>
<protein>
    <submittedName>
        <fullName evidence="1">Uncharacterized protein</fullName>
    </submittedName>
</protein>
<gene>
    <name evidence="1" type="primary">SSCI08290.1</name>
</gene>
<reference evidence="2" key="1">
    <citation type="submission" date="2014-06" db="EMBL/GenBank/DDBJ databases">
        <authorList>
            <person name="Berkman P.J."/>
        </authorList>
    </citation>
    <scope>NUCLEOTIDE SEQUENCE [LARGE SCALE GENOMIC DNA]</scope>
</reference>
<evidence type="ECO:0000313" key="2">
    <source>
        <dbReference type="Proteomes" id="UP000242770"/>
    </source>
</evidence>
<organism evidence="1 2">
    <name type="scientific">Sporisorium scitamineum</name>
    <dbReference type="NCBI Taxonomy" id="49012"/>
    <lineage>
        <taxon>Eukaryota</taxon>
        <taxon>Fungi</taxon>
        <taxon>Dikarya</taxon>
        <taxon>Basidiomycota</taxon>
        <taxon>Ustilaginomycotina</taxon>
        <taxon>Ustilaginomycetes</taxon>
        <taxon>Ustilaginales</taxon>
        <taxon>Ustilaginaceae</taxon>
        <taxon>Sporisorium</taxon>
    </lineage>
</organism>
<dbReference type="AlphaFoldDB" id="A0A0F7S284"/>
<sequence length="42" mass="4550">MTGLLKAEIPDDIITCLTACSPASFVPSSRARTSHNTWNTSR</sequence>
<proteinExistence type="predicted"/>
<dbReference type="Proteomes" id="UP000242770">
    <property type="component" value="Unassembled WGS sequence"/>
</dbReference>
<dbReference type="EMBL" id="CCFA01000422">
    <property type="protein sequence ID" value="CDW95645.1"/>
    <property type="molecule type" value="Genomic_DNA"/>
</dbReference>